<gene>
    <name evidence="2" type="ORF">SAMN04490197_4144</name>
</gene>
<evidence type="ECO:0000259" key="1">
    <source>
        <dbReference type="PROSITE" id="PS50943"/>
    </source>
</evidence>
<dbReference type="Proteomes" id="UP000183653">
    <property type="component" value="Chromosome I"/>
</dbReference>
<dbReference type="GO" id="GO:0003677">
    <property type="term" value="F:DNA binding"/>
    <property type="evidence" value="ECO:0007669"/>
    <property type="project" value="InterPro"/>
</dbReference>
<dbReference type="EMBL" id="LT629782">
    <property type="protein sequence ID" value="SDU24174.1"/>
    <property type="molecule type" value="Genomic_DNA"/>
</dbReference>
<dbReference type="Gene3D" id="1.10.260.40">
    <property type="entry name" value="lambda repressor-like DNA-binding domains"/>
    <property type="match status" value="1"/>
</dbReference>
<reference evidence="2 3" key="1">
    <citation type="submission" date="2016-10" db="EMBL/GenBank/DDBJ databases">
        <authorList>
            <person name="Varghese N."/>
            <person name="Submissions S."/>
        </authorList>
    </citation>
    <scope>NUCLEOTIDE SEQUENCE [LARGE SCALE GENOMIC DNA]</scope>
    <source>
        <strain evidence="2 3">BS2775</strain>
    </source>
</reference>
<dbReference type="InterPro" id="IPR001387">
    <property type="entry name" value="Cro/C1-type_HTH"/>
</dbReference>
<keyword evidence="3" id="KW-1185">Reference proteome</keyword>
<dbReference type="SMART" id="SM00530">
    <property type="entry name" value="HTH_XRE"/>
    <property type="match status" value="1"/>
</dbReference>
<dbReference type="OrthoDB" id="8527218at2"/>
<evidence type="ECO:0000313" key="3">
    <source>
        <dbReference type="Proteomes" id="UP000183653"/>
    </source>
</evidence>
<dbReference type="AlphaFoldDB" id="A0A1H2GX52"/>
<sequence length="94" mass="10606">MELNASFGLALKRLRSHKKLTQEDFSSISSRTYLSTLERGLKSPTLEKIDQLAEILGVHPITMLAEAYLIKDMAADCESLLERLRSELDSLPTR</sequence>
<protein>
    <submittedName>
        <fullName evidence="2">Helix-turn-helix domain-containing protein</fullName>
    </submittedName>
</protein>
<dbReference type="InterPro" id="IPR010982">
    <property type="entry name" value="Lambda_DNA-bd_dom_sf"/>
</dbReference>
<dbReference type="SUPFAM" id="SSF47413">
    <property type="entry name" value="lambda repressor-like DNA-binding domains"/>
    <property type="match status" value="1"/>
</dbReference>
<dbReference type="CDD" id="cd00093">
    <property type="entry name" value="HTH_XRE"/>
    <property type="match status" value="1"/>
</dbReference>
<accession>A0A1H2GX52</accession>
<dbReference type="PROSITE" id="PS50943">
    <property type="entry name" value="HTH_CROC1"/>
    <property type="match status" value="1"/>
</dbReference>
<name>A0A1H2GX52_9PSED</name>
<organism evidence="2 3">
    <name type="scientific">Pseudomonas orientalis</name>
    <dbReference type="NCBI Taxonomy" id="76758"/>
    <lineage>
        <taxon>Bacteria</taxon>
        <taxon>Pseudomonadati</taxon>
        <taxon>Pseudomonadota</taxon>
        <taxon>Gammaproteobacteria</taxon>
        <taxon>Pseudomonadales</taxon>
        <taxon>Pseudomonadaceae</taxon>
        <taxon>Pseudomonas</taxon>
    </lineage>
</organism>
<evidence type="ECO:0000313" key="2">
    <source>
        <dbReference type="EMBL" id="SDU24174.1"/>
    </source>
</evidence>
<dbReference type="Pfam" id="PF01381">
    <property type="entry name" value="HTH_3"/>
    <property type="match status" value="1"/>
</dbReference>
<proteinExistence type="predicted"/>
<feature type="domain" description="HTH cro/C1-type" evidence="1">
    <location>
        <begin position="11"/>
        <end position="64"/>
    </location>
</feature>